<dbReference type="PANTHER" id="PTHR44757:SF4">
    <property type="entry name" value="DIGUANYLATE CYCLASE DGCE-RELATED"/>
    <property type="match status" value="1"/>
</dbReference>
<dbReference type="GO" id="GO:0003824">
    <property type="term" value="F:catalytic activity"/>
    <property type="evidence" value="ECO:0007669"/>
    <property type="project" value="UniProtKB-ARBA"/>
</dbReference>
<dbReference type="RefSeq" id="WP_124945176.1">
    <property type="nucleotide sequence ID" value="NZ_BHVT01000009.1"/>
</dbReference>
<dbReference type="InterPro" id="IPR042461">
    <property type="entry name" value="LapD_MoxY_peri_C"/>
</dbReference>
<keyword evidence="8" id="KW-1185">Reference proteome</keyword>
<dbReference type="Pfam" id="PF00990">
    <property type="entry name" value="GGDEF"/>
    <property type="match status" value="1"/>
</dbReference>
<dbReference type="SMART" id="SM00086">
    <property type="entry name" value="PAC"/>
    <property type="match status" value="2"/>
</dbReference>
<accession>A0A4R3Y750</accession>
<dbReference type="Gene3D" id="1.20.120.30">
    <property type="entry name" value="Aspartate receptor, ligand-binding domain"/>
    <property type="match status" value="1"/>
</dbReference>
<dbReference type="InterPro" id="IPR035965">
    <property type="entry name" value="PAS-like_dom_sf"/>
</dbReference>
<dbReference type="SMART" id="SM00091">
    <property type="entry name" value="PAS"/>
    <property type="match status" value="2"/>
</dbReference>
<dbReference type="AlphaFoldDB" id="A0A4R3Y750"/>
<dbReference type="CDD" id="cd01948">
    <property type="entry name" value="EAL"/>
    <property type="match status" value="1"/>
</dbReference>
<dbReference type="Pfam" id="PF08448">
    <property type="entry name" value="PAS_4"/>
    <property type="match status" value="2"/>
</dbReference>
<sequence>MRLKAGVKQYWRRMGLRVRLLLPIALILVSAGSVRSYYLVAEEREAAISNYQDELSELHLYLTPLLVEQSIIGDYAAIKQTLSLQTKARVNLDSIRWHYLNNTLILNDPTPTPLEAPAWFVRFVGIAPVTSASPITYGSENYGELQLDTTPVPAINKIWTRFTSQVKTIFVVIICIFILISLVLHGNLATLRQLSSAADRFKRGDRKVRVQVRGAAEINAAVTAFNDMAEEVEQLLQSKQESHHALQEQLHFMQQLLAVLPIPIFVKDVDERYLSFNAAWEKLFGISGKSLLNKRLVDLYPDSPDIAKAHREKDLALMEQPGKQIYEISIPVSGGEWRDTIYYKATFTNIDGSLAGIIGAIVDITERKQAESLLFAEKERAEITFSSIGDAVISTDTKGRVEAINPAAEKLTGWKAAEAKGQLLEAVFPIVNETTKTPVASLMQQIIVEGKAVSARNIMLQARNGEEIAIENSAAPIRDRKGNILGCVLVFHDVSEKRQLLEQITWQAGHDTLTSLPNRVLLADRLIRALSNAHRQNRLLAVCLLDLDEFKPVNDRHGHEQGDRLLIEVAERLEKAVRGGDTVARLGGDEFVLLISDLNDMDAMEAALERVLTAVSEPYLINEEPVKISASIGVAVYPLDDADSDTLLRHADQAMYQAKQAGRNRFQLFDADQDMQQQTRNQELDKIRQALHRNELRLFYQPKVNMRTGRVVGMEALLRWHHPDRGLIGPMAFLPLAEQSDMIVQIGEWVLHEAMRQMQEWLRQGEVWPVSVNIAARHFQRPDFVSLIEKALSLYPEVPPQYLELEILESAALGDIQHVHSVITECQKMGVNFALDDFGTGYSSLTYLKRLPANIIKIDQSFVRDMLDDQEDLALVEAVISLSKVFNRGVIAEGVETVEHGVLLLRLGCDEAQGYGIARPMPPAEVLNWVEQYKPDPSWAQWADISWELSDFPLIVAQYEHIKWIDQVVMSVEDLPLLLMEGEIADQHVCRFGQWYDRQGKERYGHLTEFSELEALHTRVHAIGAEIVRLNHESESEKPRDLAKELLLLKDQMVKKLETIQLAVTRTL</sequence>
<dbReference type="GO" id="GO:0016020">
    <property type="term" value="C:membrane"/>
    <property type="evidence" value="ECO:0007669"/>
    <property type="project" value="InterPro"/>
</dbReference>
<gene>
    <name evidence="7" type="ORF">EDC63_10732</name>
</gene>
<keyword evidence="1" id="KW-0812">Transmembrane</keyword>
<dbReference type="PROSITE" id="PS50887">
    <property type="entry name" value="GGDEF"/>
    <property type="match status" value="1"/>
</dbReference>
<proteinExistence type="predicted"/>
<feature type="domain" description="PAS" evidence="2">
    <location>
        <begin position="249"/>
        <end position="297"/>
    </location>
</feature>
<dbReference type="InterPro" id="IPR000160">
    <property type="entry name" value="GGDEF_dom"/>
</dbReference>
<dbReference type="SMART" id="SM00267">
    <property type="entry name" value="GGDEF"/>
    <property type="match status" value="1"/>
</dbReference>
<dbReference type="InterPro" id="IPR001610">
    <property type="entry name" value="PAC"/>
</dbReference>
<feature type="domain" description="PAS" evidence="2">
    <location>
        <begin position="377"/>
        <end position="450"/>
    </location>
</feature>
<dbReference type="SMART" id="SM00304">
    <property type="entry name" value="HAMP"/>
    <property type="match status" value="1"/>
</dbReference>
<feature type="domain" description="PAC" evidence="3">
    <location>
        <begin position="454"/>
        <end position="506"/>
    </location>
</feature>
<evidence type="ECO:0000259" key="2">
    <source>
        <dbReference type="PROSITE" id="PS50112"/>
    </source>
</evidence>
<keyword evidence="1" id="KW-0472">Membrane</keyword>
<feature type="domain" description="HAMP" evidence="5">
    <location>
        <begin position="191"/>
        <end position="237"/>
    </location>
</feature>
<evidence type="ECO:0000259" key="4">
    <source>
        <dbReference type="PROSITE" id="PS50883"/>
    </source>
</evidence>
<dbReference type="OrthoDB" id="9813903at2"/>
<evidence type="ECO:0000259" key="6">
    <source>
        <dbReference type="PROSITE" id="PS50887"/>
    </source>
</evidence>
<evidence type="ECO:0000259" key="5">
    <source>
        <dbReference type="PROSITE" id="PS50885"/>
    </source>
</evidence>
<dbReference type="SUPFAM" id="SSF55073">
    <property type="entry name" value="Nucleotide cyclase"/>
    <property type="match status" value="1"/>
</dbReference>
<name>A0A4R3Y750_9PROT</name>
<dbReference type="InterPro" id="IPR001633">
    <property type="entry name" value="EAL_dom"/>
</dbReference>
<dbReference type="NCBIfam" id="TIGR00229">
    <property type="entry name" value="sensory_box"/>
    <property type="match status" value="2"/>
</dbReference>
<dbReference type="Gene3D" id="1.10.287.130">
    <property type="match status" value="1"/>
</dbReference>
<dbReference type="Gene3D" id="3.30.70.270">
    <property type="match status" value="1"/>
</dbReference>
<dbReference type="InterPro" id="IPR000014">
    <property type="entry name" value="PAS"/>
</dbReference>
<reference evidence="7 8" key="1">
    <citation type="submission" date="2019-03" db="EMBL/GenBank/DDBJ databases">
        <title>Genomic Encyclopedia of Type Strains, Phase IV (KMG-IV): sequencing the most valuable type-strain genomes for metagenomic binning, comparative biology and taxonomic classification.</title>
        <authorList>
            <person name="Goeker M."/>
        </authorList>
    </citation>
    <scope>NUCLEOTIDE SEQUENCE [LARGE SCALE GENOMIC DNA]</scope>
    <source>
        <strain evidence="7 8">DSM 100309</strain>
    </source>
</reference>
<evidence type="ECO:0000256" key="1">
    <source>
        <dbReference type="SAM" id="Phobius"/>
    </source>
</evidence>
<dbReference type="CDD" id="cd01949">
    <property type="entry name" value="GGDEF"/>
    <property type="match status" value="1"/>
</dbReference>
<dbReference type="InterPro" id="IPR035919">
    <property type="entry name" value="EAL_sf"/>
</dbReference>
<dbReference type="InterPro" id="IPR013656">
    <property type="entry name" value="PAS_4"/>
</dbReference>
<dbReference type="SUPFAM" id="SSF141868">
    <property type="entry name" value="EAL domain-like"/>
    <property type="match status" value="1"/>
</dbReference>
<evidence type="ECO:0000313" key="8">
    <source>
        <dbReference type="Proteomes" id="UP000295367"/>
    </source>
</evidence>
<dbReference type="GO" id="GO:0007165">
    <property type="term" value="P:signal transduction"/>
    <property type="evidence" value="ECO:0007669"/>
    <property type="project" value="InterPro"/>
</dbReference>
<dbReference type="PANTHER" id="PTHR44757">
    <property type="entry name" value="DIGUANYLATE CYCLASE DGCP"/>
    <property type="match status" value="1"/>
</dbReference>
<dbReference type="CDD" id="cd06225">
    <property type="entry name" value="HAMP"/>
    <property type="match status" value="1"/>
</dbReference>
<dbReference type="PROSITE" id="PS50885">
    <property type="entry name" value="HAMP"/>
    <property type="match status" value="1"/>
</dbReference>
<keyword evidence="1" id="KW-1133">Transmembrane helix</keyword>
<dbReference type="PROSITE" id="PS50113">
    <property type="entry name" value="PAC"/>
    <property type="match status" value="2"/>
</dbReference>
<dbReference type="Proteomes" id="UP000295367">
    <property type="component" value="Unassembled WGS sequence"/>
</dbReference>
<dbReference type="Gene3D" id="6.20.270.20">
    <property type="entry name" value="LapD/MoxY periplasmic domain"/>
    <property type="match status" value="1"/>
</dbReference>
<dbReference type="Gene3D" id="3.30.450.20">
    <property type="entry name" value="PAS domain"/>
    <property type="match status" value="2"/>
</dbReference>
<dbReference type="Pfam" id="PF16448">
    <property type="entry name" value="LapD_MoxY_N"/>
    <property type="match status" value="1"/>
</dbReference>
<organism evidence="7 8">
    <name type="scientific">Sulfurirhabdus autotrophica</name>
    <dbReference type="NCBI Taxonomy" id="1706046"/>
    <lineage>
        <taxon>Bacteria</taxon>
        <taxon>Pseudomonadati</taxon>
        <taxon>Pseudomonadota</taxon>
        <taxon>Betaproteobacteria</taxon>
        <taxon>Nitrosomonadales</taxon>
        <taxon>Sulfuricellaceae</taxon>
        <taxon>Sulfurirhabdus</taxon>
    </lineage>
</organism>
<dbReference type="SMART" id="SM00052">
    <property type="entry name" value="EAL"/>
    <property type="match status" value="1"/>
</dbReference>
<dbReference type="NCBIfam" id="TIGR00254">
    <property type="entry name" value="GGDEF"/>
    <property type="match status" value="1"/>
</dbReference>
<dbReference type="EMBL" id="SMCO01000007">
    <property type="protein sequence ID" value="TCV86344.1"/>
    <property type="molecule type" value="Genomic_DNA"/>
</dbReference>
<dbReference type="Pfam" id="PF00672">
    <property type="entry name" value="HAMP"/>
    <property type="match status" value="1"/>
</dbReference>
<dbReference type="PROSITE" id="PS50883">
    <property type="entry name" value="EAL"/>
    <property type="match status" value="1"/>
</dbReference>
<dbReference type="PROSITE" id="PS50112">
    <property type="entry name" value="PAS"/>
    <property type="match status" value="2"/>
</dbReference>
<dbReference type="InterPro" id="IPR032244">
    <property type="entry name" value="LapD_MoxY_N"/>
</dbReference>
<evidence type="ECO:0000313" key="7">
    <source>
        <dbReference type="EMBL" id="TCV86344.1"/>
    </source>
</evidence>
<dbReference type="Pfam" id="PF00563">
    <property type="entry name" value="EAL"/>
    <property type="match status" value="1"/>
</dbReference>
<feature type="transmembrane region" description="Helical" evidence="1">
    <location>
        <begin position="169"/>
        <end position="188"/>
    </location>
</feature>
<dbReference type="InterPro" id="IPR000700">
    <property type="entry name" value="PAS-assoc_C"/>
</dbReference>
<feature type="domain" description="PAC" evidence="3">
    <location>
        <begin position="324"/>
        <end position="376"/>
    </location>
</feature>
<dbReference type="Gene3D" id="3.20.20.450">
    <property type="entry name" value="EAL domain"/>
    <property type="match status" value="1"/>
</dbReference>
<dbReference type="SUPFAM" id="SSF55785">
    <property type="entry name" value="PYP-like sensor domain (PAS domain)"/>
    <property type="match status" value="2"/>
</dbReference>
<dbReference type="Pfam" id="PF13682">
    <property type="entry name" value="CZB"/>
    <property type="match status" value="1"/>
</dbReference>
<comment type="caution">
    <text evidence="7">The sequence shown here is derived from an EMBL/GenBank/DDBJ whole genome shotgun (WGS) entry which is preliminary data.</text>
</comment>
<feature type="domain" description="EAL" evidence="4">
    <location>
        <begin position="680"/>
        <end position="934"/>
    </location>
</feature>
<dbReference type="InterPro" id="IPR003660">
    <property type="entry name" value="HAMP_dom"/>
</dbReference>
<dbReference type="InterPro" id="IPR043128">
    <property type="entry name" value="Rev_trsase/Diguanyl_cyclase"/>
</dbReference>
<feature type="domain" description="GGDEF" evidence="6">
    <location>
        <begin position="538"/>
        <end position="671"/>
    </location>
</feature>
<protein>
    <submittedName>
        <fullName evidence="7">PAS domain S-box-containing protein/diguanylate cyclase (GGDEF)-like protein</fullName>
    </submittedName>
</protein>
<dbReference type="InterPro" id="IPR025991">
    <property type="entry name" value="Chemoreceptor_zinc-bind_dom"/>
</dbReference>
<evidence type="ECO:0000259" key="3">
    <source>
        <dbReference type="PROSITE" id="PS50113"/>
    </source>
</evidence>
<dbReference type="InterPro" id="IPR052155">
    <property type="entry name" value="Biofilm_reg_signaling"/>
</dbReference>
<dbReference type="CDD" id="cd00130">
    <property type="entry name" value="PAS"/>
    <property type="match status" value="2"/>
</dbReference>
<dbReference type="FunFam" id="3.30.70.270:FF:000001">
    <property type="entry name" value="Diguanylate cyclase domain protein"/>
    <property type="match status" value="1"/>
</dbReference>
<dbReference type="InterPro" id="IPR029787">
    <property type="entry name" value="Nucleotide_cyclase"/>
</dbReference>